<dbReference type="PANTHER" id="PTHR32410:SF161">
    <property type="entry name" value="DC1, ZINC FINGER, RING_FYVE_PHD-TYPE-RELATED"/>
    <property type="match status" value="1"/>
</dbReference>
<dbReference type="EMBL" id="JARYMX010000005">
    <property type="protein sequence ID" value="KAJ9548216.1"/>
    <property type="molecule type" value="Genomic_DNA"/>
</dbReference>
<organism evidence="5 6">
    <name type="scientific">Centaurea solstitialis</name>
    <name type="common">yellow star-thistle</name>
    <dbReference type="NCBI Taxonomy" id="347529"/>
    <lineage>
        <taxon>Eukaryota</taxon>
        <taxon>Viridiplantae</taxon>
        <taxon>Streptophyta</taxon>
        <taxon>Embryophyta</taxon>
        <taxon>Tracheophyta</taxon>
        <taxon>Spermatophyta</taxon>
        <taxon>Magnoliopsida</taxon>
        <taxon>eudicotyledons</taxon>
        <taxon>Gunneridae</taxon>
        <taxon>Pentapetalae</taxon>
        <taxon>asterids</taxon>
        <taxon>campanulids</taxon>
        <taxon>Asterales</taxon>
        <taxon>Asteraceae</taxon>
        <taxon>Carduoideae</taxon>
        <taxon>Cardueae</taxon>
        <taxon>Centaureinae</taxon>
        <taxon>Centaurea</taxon>
    </lineage>
</organism>
<evidence type="ECO:0000313" key="6">
    <source>
        <dbReference type="Proteomes" id="UP001172457"/>
    </source>
</evidence>
<feature type="domain" description="Phorbol-ester/DAG-type" evidence="4">
    <location>
        <begin position="447"/>
        <end position="488"/>
    </location>
</feature>
<evidence type="ECO:0000256" key="2">
    <source>
        <dbReference type="ARBA" id="ARBA00022737"/>
    </source>
</evidence>
<dbReference type="SUPFAM" id="SSF57889">
    <property type="entry name" value="Cysteine-rich domain"/>
    <property type="match status" value="4"/>
</dbReference>
<accession>A0AA38T492</accession>
<evidence type="ECO:0000256" key="1">
    <source>
        <dbReference type="ARBA" id="ARBA00022723"/>
    </source>
</evidence>
<proteinExistence type="predicted"/>
<dbReference type="InterPro" id="IPR046349">
    <property type="entry name" value="C1-like_sf"/>
</dbReference>
<sequence length="508" mass="59138">MLKHQHPLSLIDLQLDDLDYEEEEEDDDVKQELTAKREFQCQCERCGKEINWFHRYYYKCDECLYSIHKFCEEVPATLKHPSHIAHTLILLQRKVNWRCNICRTNHEPEDLRYRCSECDFDIDLKCVMEWLKNNIIHHPSHMHPLVPITRDIMCECDACGKKHEGIFYQCTTCPSFLINKDCAFLPKKLKIQDATDDFFFHTHPLTLAYSFPKADQEAKHNPRCRVCGKFFDENENLWIYKCEDCRYYTHLDCATARGEPFMSIFSTPGFGKTIKNFEDADYPDLLHFPLPDQTDSLLKHMFLKQMTSPPRASNILQQHRSHPHPLILVDDTKSKAESSCLHNPMKKIEFVLPMKSAMTLFFMSGASAYPIKCSITQVTLNIPSFSYQMPLIMISFWFYHCYDCGQSIHSACSPIILDCKKAAPYNLRISKFLNIKFGGIHNIEDHSHPVSFHQGIESDGDCDRCSSSLWYEISFKCLECKYAIHFKCCEGFNGWGGTHSTSPPTMFI</sequence>
<dbReference type="GO" id="GO:0046872">
    <property type="term" value="F:metal ion binding"/>
    <property type="evidence" value="ECO:0007669"/>
    <property type="project" value="UniProtKB-KW"/>
</dbReference>
<reference evidence="5" key="1">
    <citation type="submission" date="2023-03" db="EMBL/GenBank/DDBJ databases">
        <title>Chromosome-scale reference genome and RAD-based genetic map of yellow starthistle (Centaurea solstitialis) reveal putative structural variation and QTLs associated with invader traits.</title>
        <authorList>
            <person name="Reatini B."/>
            <person name="Cang F.A."/>
            <person name="Jiang Q."/>
            <person name="Mckibben M.T.W."/>
            <person name="Barker M.S."/>
            <person name="Rieseberg L.H."/>
            <person name="Dlugosch K.M."/>
        </authorList>
    </citation>
    <scope>NUCLEOTIDE SEQUENCE</scope>
    <source>
        <strain evidence="5">CAN-66</strain>
        <tissue evidence="5">Leaf</tissue>
    </source>
</reference>
<dbReference type="PANTHER" id="PTHR32410">
    <property type="entry name" value="CYSTEINE/HISTIDINE-RICH C1 DOMAIN FAMILY PROTEIN"/>
    <property type="match status" value="1"/>
</dbReference>
<dbReference type="InterPro" id="IPR053192">
    <property type="entry name" value="Vacuole_Formation_Reg"/>
</dbReference>
<evidence type="ECO:0000259" key="4">
    <source>
        <dbReference type="PROSITE" id="PS50081"/>
    </source>
</evidence>
<dbReference type="Proteomes" id="UP001172457">
    <property type="component" value="Chromosome 5"/>
</dbReference>
<dbReference type="PROSITE" id="PS50081">
    <property type="entry name" value="ZF_DAG_PE_2"/>
    <property type="match status" value="1"/>
</dbReference>
<dbReference type="InterPro" id="IPR002219">
    <property type="entry name" value="PKC_DAG/PE"/>
</dbReference>
<keyword evidence="6" id="KW-1185">Reference proteome</keyword>
<protein>
    <recommendedName>
        <fullName evidence="4">Phorbol-ester/DAG-type domain-containing protein</fullName>
    </recommendedName>
</protein>
<keyword evidence="1" id="KW-0479">Metal-binding</keyword>
<gene>
    <name evidence="5" type="ORF">OSB04_020759</name>
</gene>
<dbReference type="InterPro" id="IPR004146">
    <property type="entry name" value="DC1"/>
</dbReference>
<evidence type="ECO:0000313" key="5">
    <source>
        <dbReference type="EMBL" id="KAJ9548216.1"/>
    </source>
</evidence>
<name>A0AA38T492_9ASTR</name>
<dbReference type="AlphaFoldDB" id="A0AA38T492"/>
<keyword evidence="3" id="KW-0862">Zinc</keyword>
<comment type="caution">
    <text evidence="5">The sequence shown here is derived from an EMBL/GenBank/DDBJ whole genome shotgun (WGS) entry which is preliminary data.</text>
</comment>
<keyword evidence="2" id="KW-0677">Repeat</keyword>
<dbReference type="Pfam" id="PF03107">
    <property type="entry name" value="C1_2"/>
    <property type="match status" value="3"/>
</dbReference>
<evidence type="ECO:0000256" key="3">
    <source>
        <dbReference type="ARBA" id="ARBA00022833"/>
    </source>
</evidence>